<evidence type="ECO:0000256" key="1">
    <source>
        <dbReference type="ARBA" id="ARBA00004496"/>
    </source>
</evidence>
<dbReference type="InterPro" id="IPR004101">
    <property type="entry name" value="Mur_ligase_C"/>
</dbReference>
<keyword evidence="12" id="KW-1185">Reference proteome</keyword>
<dbReference type="RefSeq" id="WP_041069399.1">
    <property type="nucleotide sequence ID" value="NZ_AP010872.1"/>
</dbReference>
<dbReference type="EMBL" id="AP010872">
    <property type="protein sequence ID" value="BAH83250.1"/>
    <property type="molecule type" value="Genomic_DNA"/>
</dbReference>
<dbReference type="GO" id="GO:0008360">
    <property type="term" value="P:regulation of cell shape"/>
    <property type="evidence" value="ECO:0007669"/>
    <property type="project" value="UniProtKB-KW"/>
</dbReference>
<dbReference type="Pfam" id="PF02875">
    <property type="entry name" value="Mur_ligase_C"/>
    <property type="match status" value="1"/>
</dbReference>
<dbReference type="InterPro" id="IPR036615">
    <property type="entry name" value="Mur_ligase_C_dom_sf"/>
</dbReference>
<feature type="domain" description="Mur ligase central" evidence="10">
    <location>
        <begin position="110"/>
        <end position="280"/>
    </location>
</feature>
<keyword evidence="7 8" id="KW-0132">Cell division</keyword>
<dbReference type="Gene3D" id="3.40.50.720">
    <property type="entry name" value="NAD(P)-binding Rossmann-like Domain"/>
    <property type="match status" value="1"/>
</dbReference>
<dbReference type="KEGG" id="icp:ICMP_397"/>
<dbReference type="PANTHER" id="PTHR43692:SF1">
    <property type="entry name" value="UDP-N-ACETYLMURAMOYLALANINE--D-GLUTAMATE LIGASE"/>
    <property type="match status" value="1"/>
</dbReference>
<evidence type="ECO:0000259" key="9">
    <source>
        <dbReference type="Pfam" id="PF02875"/>
    </source>
</evidence>
<keyword evidence="7 8" id="KW-0961">Cell wall biogenesis/degradation</keyword>
<dbReference type="STRING" id="476281.ICMP_397"/>
<keyword evidence="7 8" id="KW-0133">Cell shape</keyword>
<organism evidence="11 12">
    <name type="scientific">Candidatus Ishikawaella capsulata Mpkobe</name>
    <dbReference type="NCBI Taxonomy" id="476281"/>
    <lineage>
        <taxon>Bacteria</taxon>
        <taxon>Pseudomonadati</taxon>
        <taxon>Pseudomonadota</taxon>
        <taxon>Gammaproteobacteria</taxon>
        <taxon>Enterobacterales</taxon>
        <taxon>Enterobacteriaceae</taxon>
        <taxon>Candidatus Ishikawella</taxon>
    </lineage>
</organism>
<dbReference type="InterPro" id="IPR005762">
    <property type="entry name" value="MurD"/>
</dbReference>
<dbReference type="HOGENOM" id="CLU_032540_1_0_6"/>
<name>C5WD44_9ENTR</name>
<dbReference type="GO" id="GO:0051301">
    <property type="term" value="P:cell division"/>
    <property type="evidence" value="ECO:0007669"/>
    <property type="project" value="UniProtKB-KW"/>
</dbReference>
<evidence type="ECO:0000313" key="12">
    <source>
        <dbReference type="Proteomes" id="UP000061704"/>
    </source>
</evidence>
<dbReference type="SUPFAM" id="SSF53244">
    <property type="entry name" value="MurD-like peptide ligases, peptide-binding domain"/>
    <property type="match status" value="1"/>
</dbReference>
<evidence type="ECO:0000313" key="11">
    <source>
        <dbReference type="EMBL" id="BAH83250.1"/>
    </source>
</evidence>
<dbReference type="GO" id="GO:0009252">
    <property type="term" value="P:peptidoglycan biosynthetic process"/>
    <property type="evidence" value="ECO:0007669"/>
    <property type="project" value="UniProtKB-UniRule"/>
</dbReference>
<comment type="pathway">
    <text evidence="2 7 8">Cell wall biogenesis; peptidoglycan biosynthesis.</text>
</comment>
<comment type="function">
    <text evidence="7 8">Cell wall formation. Catalyzes the addition of glutamate to the nucleotide precursor UDP-N-acetylmuramoyl-L-alanine (UMA).</text>
</comment>
<evidence type="ECO:0000256" key="8">
    <source>
        <dbReference type="RuleBase" id="RU003664"/>
    </source>
</evidence>
<evidence type="ECO:0000256" key="5">
    <source>
        <dbReference type="ARBA" id="ARBA00022741"/>
    </source>
</evidence>
<dbReference type="Pfam" id="PF08245">
    <property type="entry name" value="Mur_ligase_M"/>
    <property type="match status" value="1"/>
</dbReference>
<evidence type="ECO:0000256" key="7">
    <source>
        <dbReference type="HAMAP-Rule" id="MF_00639"/>
    </source>
</evidence>
<comment type="catalytic activity">
    <reaction evidence="7 8">
        <text>UDP-N-acetyl-alpha-D-muramoyl-L-alanine + D-glutamate + ATP = UDP-N-acetyl-alpha-D-muramoyl-L-alanyl-D-glutamate + ADP + phosphate + H(+)</text>
        <dbReference type="Rhea" id="RHEA:16429"/>
        <dbReference type="ChEBI" id="CHEBI:15378"/>
        <dbReference type="ChEBI" id="CHEBI:29986"/>
        <dbReference type="ChEBI" id="CHEBI:30616"/>
        <dbReference type="ChEBI" id="CHEBI:43474"/>
        <dbReference type="ChEBI" id="CHEBI:83898"/>
        <dbReference type="ChEBI" id="CHEBI:83900"/>
        <dbReference type="ChEBI" id="CHEBI:456216"/>
        <dbReference type="EC" id="6.3.2.9"/>
    </reaction>
</comment>
<keyword evidence="6 7" id="KW-0067">ATP-binding</keyword>
<dbReference type="GO" id="GO:0071555">
    <property type="term" value="P:cell wall organization"/>
    <property type="evidence" value="ECO:0007669"/>
    <property type="project" value="UniProtKB-KW"/>
</dbReference>
<feature type="binding site" evidence="7">
    <location>
        <begin position="112"/>
        <end position="118"/>
    </location>
    <ligand>
        <name>ATP</name>
        <dbReference type="ChEBI" id="CHEBI:30616"/>
    </ligand>
</feature>
<dbReference type="GO" id="GO:0005737">
    <property type="term" value="C:cytoplasm"/>
    <property type="evidence" value="ECO:0007669"/>
    <property type="project" value="UniProtKB-SubCell"/>
</dbReference>
<protein>
    <recommendedName>
        <fullName evidence="7 8">UDP-N-acetylmuramoylalanine--D-glutamate ligase</fullName>
        <ecNumber evidence="7 8">6.3.2.9</ecNumber>
    </recommendedName>
    <alternativeName>
        <fullName evidence="7">D-glutamic acid-adding enzyme</fullName>
    </alternativeName>
    <alternativeName>
        <fullName evidence="7">UDP-N-acetylmuramoyl-L-alanyl-D-glutamate synthetase</fullName>
    </alternativeName>
</protein>
<evidence type="ECO:0000256" key="6">
    <source>
        <dbReference type="ARBA" id="ARBA00022840"/>
    </source>
</evidence>
<dbReference type="InterPro" id="IPR013221">
    <property type="entry name" value="Mur_ligase_cen"/>
</dbReference>
<dbReference type="SUPFAM" id="SSF51984">
    <property type="entry name" value="MurCD N-terminal domain"/>
    <property type="match status" value="1"/>
</dbReference>
<dbReference type="OrthoDB" id="9809796at2"/>
<reference evidence="11 12" key="1">
    <citation type="journal article" date="2011" name="Genome Biol. Evol.">
        <title>Reductive evolution of bacterial genome in insect gut environment.</title>
        <authorList>
            <person name="Nikoh N."/>
            <person name="Hosokawa T."/>
            <person name="Ohshima K."/>
            <person name="Hattori M."/>
            <person name="Fukatsu T."/>
        </authorList>
    </citation>
    <scope>NUCLEOTIDE SEQUENCE [LARGE SCALE GENOMIC DNA]</scope>
    <source>
        <strain evidence="11 12">Mpkobe</strain>
    </source>
</reference>
<keyword evidence="7 8" id="KW-0131">Cell cycle</keyword>
<keyword evidence="4 7" id="KW-0436">Ligase</keyword>
<proteinExistence type="inferred from homology"/>
<dbReference type="Pfam" id="PF21799">
    <property type="entry name" value="MurD-like_N"/>
    <property type="match status" value="1"/>
</dbReference>
<evidence type="ECO:0000256" key="4">
    <source>
        <dbReference type="ARBA" id="ARBA00022598"/>
    </source>
</evidence>
<dbReference type="InterPro" id="IPR036565">
    <property type="entry name" value="Mur-like_cat_sf"/>
</dbReference>
<accession>C5WD44</accession>
<keyword evidence="3 7" id="KW-0963">Cytoplasm</keyword>
<dbReference type="UniPathway" id="UPA00219"/>
<dbReference type="GO" id="GO:0005524">
    <property type="term" value="F:ATP binding"/>
    <property type="evidence" value="ECO:0007669"/>
    <property type="project" value="UniProtKB-UniRule"/>
</dbReference>
<dbReference type="NCBIfam" id="TIGR01087">
    <property type="entry name" value="murD"/>
    <property type="match status" value="1"/>
</dbReference>
<dbReference type="Proteomes" id="UP000061704">
    <property type="component" value="Chromosome"/>
</dbReference>
<keyword evidence="5 7" id="KW-0547">Nucleotide-binding</keyword>
<dbReference type="EC" id="6.3.2.9" evidence="7 8"/>
<sequence>MTNYINKKIVIIGLGQTGISCINFFLERDIIPRIIDTRISPPNLDKLPKNLDYHLGSINSSWVLSADLIVVSPGISIRHPVIKQAILAGIEVVGDIEIFCREAKAPIIAITGSNGKSTVSTLVSEMAQTAGLVVGLGGNINLSALELLKNPAQFYILELSSFQLETTNSLKAAVATILNVTEDHMDRYPLGIQEYQNAKLKIYKDAHTCIINANDNMTKPPDASSKFCISFGINKGDYALQQNNHISWLQVRGKKILNTNAIKLIGKHNYSNALVALAIADIIGIPRADSLRIITTFRGLPHRFQLIHEKNGVGWINDSKSTNVDSTRAALNSLQVKNNLWLLLGGDSKSANFSSLMPYLYKKNINIYCFGQDRARIASIRPEITTCTNTMQEAIYQIISKVKPGDMVLLSPACSSLDQFSNFQHRGDCFTQLVKELA</sequence>
<feature type="domain" description="Mur ligase C-terminal" evidence="9">
    <location>
        <begin position="302"/>
        <end position="414"/>
    </location>
</feature>
<keyword evidence="7 8" id="KW-0573">Peptidoglycan synthesis</keyword>
<dbReference type="PANTHER" id="PTHR43692">
    <property type="entry name" value="UDP-N-ACETYLMURAMOYLALANINE--D-GLUTAMATE LIGASE"/>
    <property type="match status" value="1"/>
</dbReference>
<dbReference type="HAMAP" id="MF_00639">
    <property type="entry name" value="MurD"/>
    <property type="match status" value="1"/>
</dbReference>
<dbReference type="AlphaFoldDB" id="C5WD44"/>
<dbReference type="GO" id="GO:0008764">
    <property type="term" value="F:UDP-N-acetylmuramoylalanine-D-glutamate ligase activity"/>
    <property type="evidence" value="ECO:0007669"/>
    <property type="project" value="UniProtKB-UniRule"/>
</dbReference>
<dbReference type="PROSITE" id="PS51257">
    <property type="entry name" value="PROKAR_LIPOPROTEIN"/>
    <property type="match status" value="1"/>
</dbReference>
<comment type="subcellular location">
    <subcellularLocation>
        <location evidence="1 7 8">Cytoplasm</location>
    </subcellularLocation>
</comment>
<evidence type="ECO:0000256" key="2">
    <source>
        <dbReference type="ARBA" id="ARBA00004752"/>
    </source>
</evidence>
<dbReference type="Gene3D" id="3.40.1190.10">
    <property type="entry name" value="Mur-like, catalytic domain"/>
    <property type="match status" value="1"/>
</dbReference>
<evidence type="ECO:0000259" key="10">
    <source>
        <dbReference type="Pfam" id="PF08245"/>
    </source>
</evidence>
<comment type="similarity">
    <text evidence="7">Belongs to the MurCDEF family.</text>
</comment>
<evidence type="ECO:0000256" key="3">
    <source>
        <dbReference type="ARBA" id="ARBA00022490"/>
    </source>
</evidence>
<dbReference type="Gene3D" id="3.90.190.20">
    <property type="entry name" value="Mur ligase, C-terminal domain"/>
    <property type="match status" value="1"/>
</dbReference>
<gene>
    <name evidence="7 11" type="primary">murD</name>
    <name evidence="11" type="ORF">ICMP_397</name>
</gene>
<dbReference type="SUPFAM" id="SSF53623">
    <property type="entry name" value="MurD-like peptide ligases, catalytic domain"/>
    <property type="match status" value="1"/>
</dbReference>